<gene>
    <name evidence="1" type="ORF">ERS096071_00352</name>
</gene>
<accession>A0A822REH3</accession>
<name>A0A822REH3_STREE</name>
<dbReference type="EMBL" id="CMWB01000004">
    <property type="protein sequence ID" value="CKI91022.1"/>
    <property type="molecule type" value="Genomic_DNA"/>
</dbReference>
<dbReference type="Proteomes" id="UP000045541">
    <property type="component" value="Unassembled WGS sequence"/>
</dbReference>
<reference evidence="1 2" key="1">
    <citation type="submission" date="2015-03" db="EMBL/GenBank/DDBJ databases">
        <authorList>
            <consortium name="Pathogen Informatics"/>
            <person name="Murphy D."/>
        </authorList>
    </citation>
    <scope>NUCLEOTIDE SEQUENCE [LARGE SCALE GENOMIC DNA]</scope>
    <source>
        <strain evidence="1 2">0310</strain>
    </source>
</reference>
<proteinExistence type="predicted"/>
<protein>
    <submittedName>
        <fullName evidence="1">Uncharacterized protein</fullName>
    </submittedName>
</protein>
<sequence>MEEFIDALEKEKDHLEKIIEVVSSGGKFLRLPYQKSHARLVRI</sequence>
<comment type="caution">
    <text evidence="1">The sequence shown here is derived from an EMBL/GenBank/DDBJ whole genome shotgun (WGS) entry which is preliminary data.</text>
</comment>
<evidence type="ECO:0000313" key="2">
    <source>
        <dbReference type="Proteomes" id="UP000045541"/>
    </source>
</evidence>
<evidence type="ECO:0000313" key="1">
    <source>
        <dbReference type="EMBL" id="CKI91022.1"/>
    </source>
</evidence>
<organism evidence="1 2">
    <name type="scientific">Streptococcus pneumoniae</name>
    <dbReference type="NCBI Taxonomy" id="1313"/>
    <lineage>
        <taxon>Bacteria</taxon>
        <taxon>Bacillati</taxon>
        <taxon>Bacillota</taxon>
        <taxon>Bacilli</taxon>
        <taxon>Lactobacillales</taxon>
        <taxon>Streptococcaceae</taxon>
        <taxon>Streptococcus</taxon>
    </lineage>
</organism>
<dbReference type="AlphaFoldDB" id="A0A822REH3"/>